<dbReference type="PANTHER" id="PTHR30531:SF14">
    <property type="entry name" value="SURFACE PRESENTATION OF ANTIGENS PROTEIN SPAS"/>
    <property type="match status" value="1"/>
</dbReference>
<dbReference type="GO" id="GO:0005886">
    <property type="term" value="C:plasma membrane"/>
    <property type="evidence" value="ECO:0007669"/>
    <property type="project" value="UniProtKB-SubCell"/>
</dbReference>
<evidence type="ECO:0000256" key="8">
    <source>
        <dbReference type="SAM" id="MobiDB-lite"/>
    </source>
</evidence>
<feature type="transmembrane region" description="Helical" evidence="9">
    <location>
        <begin position="86"/>
        <end position="106"/>
    </location>
</feature>
<dbReference type="PANTHER" id="PTHR30531">
    <property type="entry name" value="FLAGELLAR BIOSYNTHETIC PROTEIN FLHB"/>
    <property type="match status" value="1"/>
</dbReference>
<gene>
    <name evidence="10" type="ORF">SAMN05192530_102221</name>
</gene>
<dbReference type="Pfam" id="PF01312">
    <property type="entry name" value="Bac_export_2"/>
    <property type="match status" value="1"/>
</dbReference>
<keyword evidence="5 9" id="KW-1133">Transmembrane helix</keyword>
<dbReference type="AlphaFoldDB" id="A0A1H0EU52"/>
<dbReference type="InterPro" id="IPR006307">
    <property type="entry name" value="BsaZ-like"/>
</dbReference>
<keyword evidence="7 9" id="KW-0472">Membrane</keyword>
<keyword evidence="3" id="KW-1003">Cell membrane</keyword>
<dbReference type="SUPFAM" id="SSF160544">
    <property type="entry name" value="EscU C-terminal domain-like"/>
    <property type="match status" value="1"/>
</dbReference>
<dbReference type="Gene3D" id="3.40.1690.10">
    <property type="entry name" value="secretion proteins EscU"/>
    <property type="match status" value="1"/>
</dbReference>
<dbReference type="OrthoDB" id="9807950at2"/>
<feature type="transmembrane region" description="Helical" evidence="9">
    <location>
        <begin position="185"/>
        <end position="207"/>
    </location>
</feature>
<evidence type="ECO:0000256" key="3">
    <source>
        <dbReference type="ARBA" id="ARBA00022475"/>
    </source>
</evidence>
<accession>A0A1H0EU52</accession>
<evidence type="ECO:0000256" key="9">
    <source>
        <dbReference type="SAM" id="Phobius"/>
    </source>
</evidence>
<dbReference type="STRING" id="1166073.SAMN05192530_102221"/>
<proteinExistence type="inferred from homology"/>
<evidence type="ECO:0000256" key="7">
    <source>
        <dbReference type="ARBA" id="ARBA00023136"/>
    </source>
</evidence>
<name>A0A1H0EU52_9HYPH</name>
<feature type="transmembrane region" description="Helical" evidence="9">
    <location>
        <begin position="146"/>
        <end position="165"/>
    </location>
</feature>
<dbReference type="GO" id="GO:0009306">
    <property type="term" value="P:protein secretion"/>
    <property type="evidence" value="ECO:0007669"/>
    <property type="project" value="InterPro"/>
</dbReference>
<dbReference type="EMBL" id="FNIT01000002">
    <property type="protein sequence ID" value="SDN85865.1"/>
    <property type="molecule type" value="Genomic_DNA"/>
</dbReference>
<dbReference type="NCBIfam" id="TIGR01404">
    <property type="entry name" value="FlhB_rel_III"/>
    <property type="match status" value="1"/>
</dbReference>
<sequence>MSEGGEKTELPTPKKERDAREKGQVARSQEVVTTISLLAVVAYVWVQWGNITEAFVGMFDQMAQLATGDFRTVALPAVFYAFRESAFLLLPALGVVILAGIAANYVQFGSLFSFQSISPSLDKISPAAGFKRIFSMKQVIDLLKSILKIVFLSVLLFIVLRGAIGPFMNSLECGIPCIADVTSTILFQTLAYSAVAFIIVAAADFAYQKHSHTKSLMMSKDEVKREYKESEGDPHIKGKRKQLAHELAMSDGGAAARKGTALVVNPTHFAVVLHYKAGETPLPTVTAKGQNAIAAFLRREAEEAGVPVFRNVTLARALYADADLYEPVPDELFDAVAEVLAWVSRHEDTLYRQRLPHGVIDMDGGDHRTDKRVS</sequence>
<keyword evidence="11" id="KW-1185">Reference proteome</keyword>
<evidence type="ECO:0000313" key="11">
    <source>
        <dbReference type="Proteomes" id="UP000198793"/>
    </source>
</evidence>
<feature type="transmembrane region" description="Helical" evidence="9">
    <location>
        <begin position="31"/>
        <end position="48"/>
    </location>
</feature>
<organism evidence="10 11">
    <name type="scientific">Aureimonas jatrophae</name>
    <dbReference type="NCBI Taxonomy" id="1166073"/>
    <lineage>
        <taxon>Bacteria</taxon>
        <taxon>Pseudomonadati</taxon>
        <taxon>Pseudomonadota</taxon>
        <taxon>Alphaproteobacteria</taxon>
        <taxon>Hyphomicrobiales</taxon>
        <taxon>Aurantimonadaceae</taxon>
        <taxon>Aureimonas</taxon>
    </lineage>
</organism>
<evidence type="ECO:0000256" key="6">
    <source>
        <dbReference type="ARBA" id="ARBA00023026"/>
    </source>
</evidence>
<reference evidence="10 11" key="1">
    <citation type="submission" date="2016-10" db="EMBL/GenBank/DDBJ databases">
        <authorList>
            <person name="de Groot N.N."/>
        </authorList>
    </citation>
    <scope>NUCLEOTIDE SEQUENCE [LARGE SCALE GENOMIC DNA]</scope>
    <source>
        <strain evidence="11">L7-484,KACC 16230,DSM 25025</strain>
    </source>
</reference>
<dbReference type="RefSeq" id="WP_090670219.1">
    <property type="nucleotide sequence ID" value="NZ_FNIT01000002.1"/>
</dbReference>
<dbReference type="InterPro" id="IPR006135">
    <property type="entry name" value="T3SS_substrate_exporter"/>
</dbReference>
<dbReference type="PRINTS" id="PR00950">
    <property type="entry name" value="TYPE3IMSPROT"/>
</dbReference>
<evidence type="ECO:0000256" key="5">
    <source>
        <dbReference type="ARBA" id="ARBA00022989"/>
    </source>
</evidence>
<protein>
    <submittedName>
        <fullName evidence="10">Type III secretion protein U</fullName>
    </submittedName>
</protein>
<keyword evidence="6" id="KW-0843">Virulence</keyword>
<comment type="similarity">
    <text evidence="2">Belongs to the type III secretion exporter family.</text>
</comment>
<dbReference type="Proteomes" id="UP000198793">
    <property type="component" value="Unassembled WGS sequence"/>
</dbReference>
<evidence type="ECO:0000313" key="10">
    <source>
        <dbReference type="EMBL" id="SDN85865.1"/>
    </source>
</evidence>
<evidence type="ECO:0000256" key="1">
    <source>
        <dbReference type="ARBA" id="ARBA00004651"/>
    </source>
</evidence>
<comment type="subcellular location">
    <subcellularLocation>
        <location evidence="1">Cell membrane</location>
        <topology evidence="1">Multi-pass membrane protein</topology>
    </subcellularLocation>
</comment>
<evidence type="ECO:0000256" key="4">
    <source>
        <dbReference type="ARBA" id="ARBA00022692"/>
    </source>
</evidence>
<evidence type="ECO:0000256" key="2">
    <source>
        <dbReference type="ARBA" id="ARBA00010690"/>
    </source>
</evidence>
<keyword evidence="4 9" id="KW-0812">Transmembrane</keyword>
<feature type="region of interest" description="Disordered" evidence="8">
    <location>
        <begin position="1"/>
        <end position="23"/>
    </location>
</feature>
<dbReference type="InterPro" id="IPR029025">
    <property type="entry name" value="T3SS_substrate_exporter_C"/>
</dbReference>